<protein>
    <submittedName>
        <fullName evidence="2">Uncharacterized protein</fullName>
    </submittedName>
</protein>
<reference evidence="2" key="1">
    <citation type="journal article" date="2015" name="Front. Microbiol.">
        <title>Combining genomic sequencing methods to explore viral diversity and reveal potential virus-host interactions.</title>
        <authorList>
            <person name="Chow C.E."/>
            <person name="Winget D.M."/>
            <person name="White R.A.III."/>
            <person name="Hallam S.J."/>
            <person name="Suttle C.A."/>
        </authorList>
    </citation>
    <scope>NUCLEOTIDE SEQUENCE</scope>
    <source>
        <strain evidence="2">Oxic1_8</strain>
    </source>
</reference>
<proteinExistence type="predicted"/>
<dbReference type="EMBL" id="KR029603">
    <property type="protein sequence ID" value="AKH48429.1"/>
    <property type="molecule type" value="Genomic_DNA"/>
</dbReference>
<organism evidence="2">
    <name type="scientific">uncultured marine virus</name>
    <dbReference type="NCBI Taxonomy" id="186617"/>
    <lineage>
        <taxon>Viruses</taxon>
        <taxon>environmental samples</taxon>
    </lineage>
</organism>
<sequence length="70" mass="7639">MDEPRERFRRRGTDSGGGVAELGSRGRWLARCRVVGPLRVHGKSDQLRRHVRQQVNGRLGAGIGTGCSGV</sequence>
<reference evidence="2" key="2">
    <citation type="submission" date="2015-03" db="EMBL/GenBank/DDBJ databases">
        <authorList>
            <person name="Chow C.-E.T."/>
            <person name="Winget D.M."/>
            <person name="White R.A.III."/>
            <person name="Hallam S.J."/>
            <person name="Suttle C.A."/>
        </authorList>
    </citation>
    <scope>NUCLEOTIDE SEQUENCE</scope>
    <source>
        <strain evidence="2">Oxic1_8</strain>
    </source>
</reference>
<name>A0A0F7L7A0_9VIRU</name>
<evidence type="ECO:0000256" key="1">
    <source>
        <dbReference type="SAM" id="MobiDB-lite"/>
    </source>
</evidence>
<feature type="region of interest" description="Disordered" evidence="1">
    <location>
        <begin position="1"/>
        <end position="20"/>
    </location>
</feature>
<evidence type="ECO:0000313" key="2">
    <source>
        <dbReference type="EMBL" id="AKH48429.1"/>
    </source>
</evidence>
<accession>A0A0F7L7A0</accession>